<name>A0A967KHB8_9PROT</name>
<proteinExistence type="predicted"/>
<comment type="caution">
    <text evidence="1">The sequence shown here is derived from an EMBL/GenBank/DDBJ whole genome shotgun (WGS) entry which is preliminary data.</text>
</comment>
<gene>
    <name evidence="1" type="ORF">HBA54_21180</name>
</gene>
<evidence type="ECO:0000313" key="2">
    <source>
        <dbReference type="Proteomes" id="UP000761264"/>
    </source>
</evidence>
<dbReference type="RefSeq" id="WP_167228420.1">
    <property type="nucleotide sequence ID" value="NZ_JAAQPH010000019.1"/>
</dbReference>
<evidence type="ECO:0000313" key="1">
    <source>
        <dbReference type="EMBL" id="NIA71116.1"/>
    </source>
</evidence>
<dbReference type="AlphaFoldDB" id="A0A967KHB8"/>
<accession>A0A967KHB8</accession>
<organism evidence="1 2">
    <name type="scientific">Pelagibius litoralis</name>
    <dbReference type="NCBI Taxonomy" id="374515"/>
    <lineage>
        <taxon>Bacteria</taxon>
        <taxon>Pseudomonadati</taxon>
        <taxon>Pseudomonadota</taxon>
        <taxon>Alphaproteobacteria</taxon>
        <taxon>Rhodospirillales</taxon>
        <taxon>Rhodovibrionaceae</taxon>
        <taxon>Pelagibius</taxon>
    </lineage>
</organism>
<sequence>MNDLEATIVRLERHADPETEFADRLTIQSLENRREMLRSDLAEATRSEFIEVCDYRIIPDSGASYSVSAVTGVLRTFQELVTIVFDAITTQPKERTTSDPAIIAKTQFDFGFAYSGSLGVALTIENERLLAIESHLDQAIDAVFGLLKVDSAEGLHGGVAAYGTPAVRKLYALSKLHRDYGMSADIKWVRDGETRKQVLTQPPEFSELCSVIERRGEEHTEDFEITGLLEMWDHHGRRFLLSPPEGDPLRGAFAESFDATTPRRVPERYKVMLVRHMKFNYAKDREEVSWELVGIEDLN</sequence>
<protein>
    <submittedName>
        <fullName evidence="1">Uncharacterized protein</fullName>
    </submittedName>
</protein>
<reference evidence="1" key="1">
    <citation type="submission" date="2020-03" db="EMBL/GenBank/DDBJ databases">
        <title>Genome of Pelagibius litoralis DSM 21314T.</title>
        <authorList>
            <person name="Wang G."/>
        </authorList>
    </citation>
    <scope>NUCLEOTIDE SEQUENCE</scope>
    <source>
        <strain evidence="1">DSM 21314</strain>
    </source>
</reference>
<keyword evidence="2" id="KW-1185">Reference proteome</keyword>
<dbReference type="Proteomes" id="UP000761264">
    <property type="component" value="Unassembled WGS sequence"/>
</dbReference>
<dbReference type="EMBL" id="JAAQPH010000019">
    <property type="protein sequence ID" value="NIA71116.1"/>
    <property type="molecule type" value="Genomic_DNA"/>
</dbReference>